<proteinExistence type="predicted"/>
<dbReference type="InterPro" id="IPR005184">
    <property type="entry name" value="DUF306_Meta_HslJ"/>
</dbReference>
<dbReference type="PANTHER" id="PTHR35535:SF1">
    <property type="entry name" value="HEAT SHOCK PROTEIN HSLJ"/>
    <property type="match status" value="1"/>
</dbReference>
<dbReference type="RefSeq" id="WP_090841733.1">
    <property type="nucleotide sequence ID" value="NZ_CANKYB010000011.1"/>
</dbReference>
<dbReference type="STRING" id="1144750.SAMN05443431_10964"/>
<evidence type="ECO:0000313" key="2">
    <source>
        <dbReference type="EMBL" id="SFJ54411.1"/>
    </source>
</evidence>
<evidence type="ECO:0000259" key="1">
    <source>
        <dbReference type="Pfam" id="PF03724"/>
    </source>
</evidence>
<dbReference type="Proteomes" id="UP000199559">
    <property type="component" value="Unassembled WGS sequence"/>
</dbReference>
<accession>A0A1I3SA44</accession>
<sequence>MKTITILLFSILLNSCGSTQDTKSSLTQDMSATPLNGTYSVTTLEGKATTNSKLSIGFDNATNRVYGFSGCNNFFGTYAVDGDQITFSQLGSTKKMCPEAENTIETNFLKTLQETTNYKVTGNAITLLHNKKELLNGMQASGTADTQKQDNGMSFRYSASTRGSYTLIEIDQNTIKSQFNRSEKATVKTCSKADWSTLQDLTDSIDIETLEKLDPPSKAHQYDGAAAASLTIIVNGKQYSTPSFDAGNPPAAIAVLVNKIFALTK</sequence>
<keyword evidence="3" id="KW-1185">Reference proteome</keyword>
<dbReference type="InterPro" id="IPR053147">
    <property type="entry name" value="Hsp_HslJ-like"/>
</dbReference>
<evidence type="ECO:0000313" key="3">
    <source>
        <dbReference type="Proteomes" id="UP000199559"/>
    </source>
</evidence>
<reference evidence="3" key="1">
    <citation type="submission" date="2016-10" db="EMBL/GenBank/DDBJ databases">
        <authorList>
            <person name="Varghese N."/>
            <person name="Submissions S."/>
        </authorList>
    </citation>
    <scope>NUCLEOTIDE SEQUENCE [LARGE SCALE GENOMIC DNA]</scope>
    <source>
        <strain evidence="3">DSM 28881</strain>
    </source>
</reference>
<name>A0A1I3SA44_9FLAO</name>
<dbReference type="EMBL" id="FORM01000009">
    <property type="protein sequence ID" value="SFJ54411.1"/>
    <property type="molecule type" value="Genomic_DNA"/>
</dbReference>
<gene>
    <name evidence="2" type="ORF">SAMN05443431_10964</name>
</gene>
<keyword evidence="2" id="KW-0346">Stress response</keyword>
<protein>
    <submittedName>
        <fullName evidence="2">Heat shock protein HslJ</fullName>
    </submittedName>
</protein>
<organism evidence="2 3">
    <name type="scientific">Olleya namhaensis</name>
    <dbReference type="NCBI Taxonomy" id="1144750"/>
    <lineage>
        <taxon>Bacteria</taxon>
        <taxon>Pseudomonadati</taxon>
        <taxon>Bacteroidota</taxon>
        <taxon>Flavobacteriia</taxon>
        <taxon>Flavobacteriales</taxon>
        <taxon>Flavobacteriaceae</taxon>
    </lineage>
</organism>
<dbReference type="PANTHER" id="PTHR35535">
    <property type="entry name" value="HEAT SHOCK PROTEIN HSLJ"/>
    <property type="match status" value="1"/>
</dbReference>
<dbReference type="Gene3D" id="2.40.128.270">
    <property type="match status" value="1"/>
</dbReference>
<feature type="domain" description="DUF306" evidence="1">
    <location>
        <begin position="36"/>
        <end position="133"/>
    </location>
</feature>
<dbReference type="AlphaFoldDB" id="A0A1I3SA44"/>
<dbReference type="InterPro" id="IPR038670">
    <property type="entry name" value="HslJ-like_sf"/>
</dbReference>
<dbReference type="Pfam" id="PF03724">
    <property type="entry name" value="META"/>
    <property type="match status" value="1"/>
</dbReference>